<evidence type="ECO:0000259" key="10">
    <source>
        <dbReference type="Pfam" id="PF21791"/>
    </source>
</evidence>
<accession>A5C8L8</accession>
<dbReference type="EMBL" id="AM486094">
    <property type="protein sequence ID" value="CAN64338.1"/>
    <property type="molecule type" value="Genomic_DNA"/>
</dbReference>
<feature type="domain" description="FAD/NAD(P)-binding" evidence="9">
    <location>
        <begin position="442"/>
        <end position="767"/>
    </location>
</feature>
<dbReference type="Gene3D" id="3.30.390.30">
    <property type="match status" value="1"/>
</dbReference>
<dbReference type="InterPro" id="IPR008511">
    <property type="entry name" value="ROH1-like"/>
</dbReference>
<comment type="similarity">
    <text evidence="2">Belongs to the FAD-dependent oxidoreductase family.</text>
</comment>
<dbReference type="InterPro" id="IPR023753">
    <property type="entry name" value="FAD/NAD-binding_dom"/>
</dbReference>
<evidence type="ECO:0000256" key="1">
    <source>
        <dbReference type="ARBA" id="ARBA00001974"/>
    </source>
</evidence>
<dbReference type="SUPFAM" id="SSF51905">
    <property type="entry name" value="FAD/NAD(P)-binding domain"/>
    <property type="match status" value="1"/>
</dbReference>
<dbReference type="PRINTS" id="PR00411">
    <property type="entry name" value="PNDRDTASEI"/>
</dbReference>
<sequence>MPATEYQGSFLGRISIRRNQIASMDGNHEQDLEDLEIFQKHVADRFSDLLSASDATADASVDPLLSIAWLRKLLDVFLCCEAEFKALVFMGRDPSHIARPPLDRLIPELLERVVKALDVCNAVTHGVESVRHWHKLAEIAVTALEQRPIGEGQVRRAKKALSSLVASMTVEDKESINSKATERAWSFGRRGSKDRVAGQFRSLSWTVSKSWSAAKQIQLMLGNIAVPRGAESTGLALPVFVMSIVLSFVTWTLVAAIPCQERSGLPTHFPIPRQLPWAQSIIGLQDRIGEDWKKKEKKGSAGLLEEMQKMEKLGQSLIEFADSFHFPAEPERVEEVAAQVTELAETCRKMEEGLGPLQQQIREVFHRMVRSRGEMLDILDQAVRKLMASISNSLPLKHGISLWCPQHASLNRTRLPSSFGSSASARRYGVVSCAFANENREFVIVGGGNAAGYAARTFVEHGMADGKLCIVSKEAFAPYERPALTKGYLFPLDKKPARLPGFHTCVGSGGERQTPDWYKEKGIEMLYEDPVTGIDIEKQTLMTNSGKLLKYGSLIIATGCTASRRSEDEFFSSPDFRLPDKIGGNLPGVHYIRDVADADSLISSLEKARKVVIVGGGYIGMEVAAAAAGWKLDTTIIFPEDHLLQRLFTPTLARRYEEFYQENGVKFVKGASIKNIEAGSDGHVTAVKLENGSTIEADTIIIGIGAKPAVSPFERVGINTTVGGIQVDGQFRTSVPGIFAIGDVAAFPLKMYNRIARVEHVDHARRSAQHCINALLTAKTHLYDYLPYFYSRVFEYEGSPRKIWWQFFGDNVGETVEIGNFDPKIATFWIDSGKLKGVLLESGSPEEFQLLPKLARSQPQVDMTKLQKASSVEEALELAHATVQAGAAV</sequence>
<dbReference type="ExpressionAtlas" id="A5C8L8">
    <property type="expression patterns" value="baseline and differential"/>
</dbReference>
<dbReference type="InterPro" id="IPR048618">
    <property type="entry name" value="MDHAR3-like_C"/>
</dbReference>
<protein>
    <recommendedName>
        <fullName evidence="8">monodehydroascorbate reductase (NADH)</fullName>
        <ecNumber evidence="8">1.6.5.4</ecNumber>
    </recommendedName>
</protein>
<evidence type="ECO:0000256" key="6">
    <source>
        <dbReference type="ARBA" id="ARBA00023027"/>
    </source>
</evidence>
<reference evidence="11" key="1">
    <citation type="journal article" date="2007" name="PLoS ONE">
        <title>The first genome sequence of an elite grapevine cultivar (Pinot noir Vitis vinifera L.): coping with a highly heterozygous genome.</title>
        <authorList>
            <person name="Velasco R."/>
            <person name="Zharkikh A."/>
            <person name="Troggio M."/>
            <person name="Cartwright D.A."/>
            <person name="Cestaro A."/>
            <person name="Pruss D."/>
            <person name="Pindo M."/>
            <person name="FitzGerald L.M."/>
            <person name="Vezzulli S."/>
            <person name="Reid J."/>
            <person name="Malacarne G."/>
            <person name="Iliev D."/>
            <person name="Coppola G."/>
            <person name="Wardell B."/>
            <person name="Micheletti D."/>
            <person name="Macalma T."/>
            <person name="Facci M."/>
            <person name="Mitchell J.T."/>
            <person name="Perazzolli M."/>
            <person name="Eldredge G."/>
            <person name="Gatto P."/>
            <person name="Oyzerski R."/>
            <person name="Moretto M."/>
            <person name="Gutin N."/>
            <person name="Stefanini M."/>
            <person name="Chen Y."/>
            <person name="Segala C."/>
            <person name="Davenport C."/>
            <person name="Dematte L."/>
            <person name="Mraz A."/>
            <person name="Battilana J."/>
            <person name="Stormo K."/>
            <person name="Costa F."/>
            <person name="Tao Q."/>
            <person name="Si-Ammour A."/>
            <person name="Harkins T."/>
            <person name="Lackey A."/>
            <person name="Perbost C."/>
            <person name="Taillon B."/>
            <person name="Stella A."/>
            <person name="Solovyev V."/>
            <person name="Fawcett J.A."/>
            <person name="Sterck L."/>
            <person name="Vandepoele K."/>
            <person name="Grando S.M."/>
            <person name="Toppo S."/>
            <person name="Moser C."/>
            <person name="Lanchbury J."/>
            <person name="Bogden R."/>
            <person name="Skolnick M."/>
            <person name="Sgaramella V."/>
            <person name="Bhatnagar S.K."/>
            <person name="Fontana P."/>
            <person name="Gutin A."/>
            <person name="Van de Peer Y."/>
            <person name="Salamini F."/>
            <person name="Viola R."/>
        </authorList>
    </citation>
    <scope>NUCLEOTIDE SEQUENCE</scope>
</reference>
<dbReference type="GO" id="GO:0016656">
    <property type="term" value="F:monodehydroascorbate reductase (NADH) activity"/>
    <property type="evidence" value="ECO:0007669"/>
    <property type="project" value="UniProtKB-EC"/>
</dbReference>
<dbReference type="InterPro" id="IPR016156">
    <property type="entry name" value="FAD/NAD-linked_Rdtase_dimer_sf"/>
</dbReference>
<dbReference type="InterPro" id="IPR050446">
    <property type="entry name" value="FAD-oxidoreductase/Apoptosis"/>
</dbReference>
<evidence type="ECO:0000256" key="7">
    <source>
        <dbReference type="ARBA" id="ARBA00023284"/>
    </source>
</evidence>
<keyword evidence="4" id="KW-0274">FAD</keyword>
<dbReference type="AlphaFoldDB" id="A5C8L8"/>
<dbReference type="InterPro" id="IPR036188">
    <property type="entry name" value="FAD/NAD-bd_sf"/>
</dbReference>
<evidence type="ECO:0000256" key="4">
    <source>
        <dbReference type="ARBA" id="ARBA00022827"/>
    </source>
</evidence>
<evidence type="ECO:0000256" key="2">
    <source>
        <dbReference type="ARBA" id="ARBA00006442"/>
    </source>
</evidence>
<feature type="domain" description="Monodehydroascorbate reductase 3-like C-terminal" evidence="10">
    <location>
        <begin position="786"/>
        <end position="867"/>
    </location>
</feature>
<organism evidence="11">
    <name type="scientific">Vitis vinifera</name>
    <name type="common">Grape</name>
    <dbReference type="NCBI Taxonomy" id="29760"/>
    <lineage>
        <taxon>Eukaryota</taxon>
        <taxon>Viridiplantae</taxon>
        <taxon>Streptophyta</taxon>
        <taxon>Embryophyta</taxon>
        <taxon>Tracheophyta</taxon>
        <taxon>Spermatophyta</taxon>
        <taxon>Magnoliopsida</taxon>
        <taxon>eudicotyledons</taxon>
        <taxon>Gunneridae</taxon>
        <taxon>Pentapetalae</taxon>
        <taxon>rosids</taxon>
        <taxon>Vitales</taxon>
        <taxon>Vitaceae</taxon>
        <taxon>Viteae</taxon>
        <taxon>Vitis</taxon>
    </lineage>
</organism>
<gene>
    <name evidence="11" type="ORF">VITISV_021486</name>
</gene>
<evidence type="ECO:0000256" key="5">
    <source>
        <dbReference type="ARBA" id="ARBA00023002"/>
    </source>
</evidence>
<dbReference type="PRINTS" id="PR00368">
    <property type="entry name" value="FADPNR"/>
</dbReference>
<evidence type="ECO:0000259" key="9">
    <source>
        <dbReference type="Pfam" id="PF07992"/>
    </source>
</evidence>
<evidence type="ECO:0000313" key="11">
    <source>
        <dbReference type="EMBL" id="CAN64338.1"/>
    </source>
</evidence>
<name>A5C8L8_VITVI</name>
<dbReference type="PANTHER" id="PTHR43557:SF6">
    <property type="entry name" value="MONODEHYDROASCORBATE REDUCTASE, CHLOROPLASTIC_MITOCHONDRIAL"/>
    <property type="match status" value="1"/>
</dbReference>
<keyword evidence="5" id="KW-0560">Oxidoreductase</keyword>
<keyword evidence="3" id="KW-0285">Flavoprotein</keyword>
<dbReference type="EC" id="1.6.5.4" evidence="8"/>
<dbReference type="Pfam" id="PF21791">
    <property type="entry name" value="MDHAR3-like_C"/>
    <property type="match status" value="1"/>
</dbReference>
<dbReference type="PANTHER" id="PTHR43557">
    <property type="entry name" value="APOPTOSIS-INDUCING FACTOR 1"/>
    <property type="match status" value="1"/>
</dbReference>
<dbReference type="Gene3D" id="3.50.50.60">
    <property type="entry name" value="FAD/NAD(P)-binding domain"/>
    <property type="match status" value="2"/>
</dbReference>
<dbReference type="Pfam" id="PF05633">
    <property type="entry name" value="ROH1-like"/>
    <property type="match status" value="1"/>
</dbReference>
<keyword evidence="7" id="KW-0676">Redox-active center</keyword>
<proteinExistence type="inferred from homology"/>
<evidence type="ECO:0000256" key="3">
    <source>
        <dbReference type="ARBA" id="ARBA00022630"/>
    </source>
</evidence>
<dbReference type="Pfam" id="PF07992">
    <property type="entry name" value="Pyr_redox_2"/>
    <property type="match status" value="1"/>
</dbReference>
<comment type="cofactor">
    <cofactor evidence="1">
        <name>FAD</name>
        <dbReference type="ChEBI" id="CHEBI:57692"/>
    </cofactor>
</comment>
<evidence type="ECO:0000256" key="8">
    <source>
        <dbReference type="ARBA" id="ARBA00038920"/>
    </source>
</evidence>
<keyword evidence="6" id="KW-0520">NAD</keyword>